<dbReference type="Proteomes" id="UP000630887">
    <property type="component" value="Unassembled WGS sequence"/>
</dbReference>
<dbReference type="EMBL" id="BONI01000002">
    <property type="protein sequence ID" value="GIG03756.1"/>
    <property type="molecule type" value="Genomic_DNA"/>
</dbReference>
<comment type="caution">
    <text evidence="1">The sequence shown here is derived from an EMBL/GenBank/DDBJ whole genome shotgun (WGS) entry which is preliminary data.</text>
</comment>
<sequence length="200" mass="22131">MTTRHYLIVDAGPEDRVSAAIPLHPSTSWSRVQLAASKRGTPVLSVATHTPAHRTGDLRHATLTATDIVAATEPLHEAEHGLLAAYLACWSRWARQPDHPAVEPRARQSLWAAHDLAQADTLPSRHVRELLREHAADLGLQFGGVIGTRTGATTRDVAPSAEHTRTVQPRSIRPWNAVMPVNRRYRARASHGYDDERPER</sequence>
<evidence type="ECO:0000313" key="1">
    <source>
        <dbReference type="EMBL" id="GIG03756.1"/>
    </source>
</evidence>
<dbReference type="AlphaFoldDB" id="A0A8J3KV51"/>
<accession>A0A8J3KV51</accession>
<gene>
    <name evidence="1" type="ORF">Cco03nite_04560</name>
</gene>
<protein>
    <submittedName>
        <fullName evidence="1">Uncharacterized protein</fullName>
    </submittedName>
</protein>
<organism evidence="1 2">
    <name type="scientific">Catellatospora coxensis</name>
    <dbReference type="NCBI Taxonomy" id="310354"/>
    <lineage>
        <taxon>Bacteria</taxon>
        <taxon>Bacillati</taxon>
        <taxon>Actinomycetota</taxon>
        <taxon>Actinomycetes</taxon>
        <taxon>Micromonosporales</taxon>
        <taxon>Micromonosporaceae</taxon>
        <taxon>Catellatospora</taxon>
    </lineage>
</organism>
<reference evidence="1 2" key="1">
    <citation type="submission" date="2021-01" db="EMBL/GenBank/DDBJ databases">
        <title>Whole genome shotgun sequence of Catellatospora coxensis NBRC 107359.</title>
        <authorList>
            <person name="Komaki H."/>
            <person name="Tamura T."/>
        </authorList>
    </citation>
    <scope>NUCLEOTIDE SEQUENCE [LARGE SCALE GENOMIC DNA]</scope>
    <source>
        <strain evidence="1 2">NBRC 107359</strain>
    </source>
</reference>
<proteinExistence type="predicted"/>
<name>A0A8J3KV51_9ACTN</name>
<evidence type="ECO:0000313" key="2">
    <source>
        <dbReference type="Proteomes" id="UP000630887"/>
    </source>
</evidence>
<keyword evidence="2" id="KW-1185">Reference proteome</keyword>
<dbReference type="RefSeq" id="WP_203688219.1">
    <property type="nucleotide sequence ID" value="NZ_BAAALC010000001.1"/>
</dbReference>